<keyword evidence="1" id="KW-0472">Membrane</keyword>
<keyword evidence="1" id="KW-0812">Transmembrane</keyword>
<feature type="transmembrane region" description="Helical" evidence="1">
    <location>
        <begin position="21"/>
        <end position="41"/>
    </location>
</feature>
<reference evidence="2 3" key="1">
    <citation type="journal article" date="2023" name="G3 (Bethesda)">
        <title>A chromosome-length genome assembly and annotation of blackberry (Rubus argutus, cv. 'Hillquist').</title>
        <authorList>
            <person name="Bruna T."/>
            <person name="Aryal R."/>
            <person name="Dudchenko O."/>
            <person name="Sargent D.J."/>
            <person name="Mead D."/>
            <person name="Buti M."/>
            <person name="Cavallini A."/>
            <person name="Hytonen T."/>
            <person name="Andres J."/>
            <person name="Pham M."/>
            <person name="Weisz D."/>
            <person name="Mascagni F."/>
            <person name="Usai G."/>
            <person name="Natali L."/>
            <person name="Bassil N."/>
            <person name="Fernandez G.E."/>
            <person name="Lomsadze A."/>
            <person name="Armour M."/>
            <person name="Olukolu B."/>
            <person name="Poorten T."/>
            <person name="Britton C."/>
            <person name="Davik J."/>
            <person name="Ashrafi H."/>
            <person name="Aiden E.L."/>
            <person name="Borodovsky M."/>
            <person name="Worthington M."/>
        </authorList>
    </citation>
    <scope>NUCLEOTIDE SEQUENCE [LARGE SCALE GENOMIC DNA]</scope>
    <source>
        <strain evidence="2">PI 553951</strain>
    </source>
</reference>
<dbReference type="AlphaFoldDB" id="A0AAW1Y8Z3"/>
<dbReference type="Proteomes" id="UP001457282">
    <property type="component" value="Unassembled WGS sequence"/>
</dbReference>
<evidence type="ECO:0000313" key="2">
    <source>
        <dbReference type="EMBL" id="KAK9945578.1"/>
    </source>
</evidence>
<keyword evidence="3" id="KW-1185">Reference proteome</keyword>
<proteinExistence type="predicted"/>
<feature type="transmembrane region" description="Helical" evidence="1">
    <location>
        <begin position="47"/>
        <end position="65"/>
    </location>
</feature>
<organism evidence="2 3">
    <name type="scientific">Rubus argutus</name>
    <name type="common">Southern blackberry</name>
    <dbReference type="NCBI Taxonomy" id="59490"/>
    <lineage>
        <taxon>Eukaryota</taxon>
        <taxon>Viridiplantae</taxon>
        <taxon>Streptophyta</taxon>
        <taxon>Embryophyta</taxon>
        <taxon>Tracheophyta</taxon>
        <taxon>Spermatophyta</taxon>
        <taxon>Magnoliopsida</taxon>
        <taxon>eudicotyledons</taxon>
        <taxon>Gunneridae</taxon>
        <taxon>Pentapetalae</taxon>
        <taxon>rosids</taxon>
        <taxon>fabids</taxon>
        <taxon>Rosales</taxon>
        <taxon>Rosaceae</taxon>
        <taxon>Rosoideae</taxon>
        <taxon>Rosoideae incertae sedis</taxon>
        <taxon>Rubus</taxon>
    </lineage>
</organism>
<keyword evidence="1" id="KW-1133">Transmembrane helix</keyword>
<sequence length="66" mass="7502">MILSGKIQRQVTTTHHTIQCFSKFITLFVVLLCFCIVIGHLLEKSRWMTESVTALFIGLCTGIFIL</sequence>
<protein>
    <submittedName>
        <fullName evidence="2">Uncharacterized protein</fullName>
    </submittedName>
</protein>
<accession>A0AAW1Y8Z3</accession>
<evidence type="ECO:0000313" key="3">
    <source>
        <dbReference type="Proteomes" id="UP001457282"/>
    </source>
</evidence>
<evidence type="ECO:0000256" key="1">
    <source>
        <dbReference type="SAM" id="Phobius"/>
    </source>
</evidence>
<gene>
    <name evidence="2" type="ORF">M0R45_011086</name>
</gene>
<dbReference type="EMBL" id="JBEDUW010000002">
    <property type="protein sequence ID" value="KAK9945578.1"/>
    <property type="molecule type" value="Genomic_DNA"/>
</dbReference>
<name>A0AAW1Y8Z3_RUBAR</name>
<comment type="caution">
    <text evidence="2">The sequence shown here is derived from an EMBL/GenBank/DDBJ whole genome shotgun (WGS) entry which is preliminary data.</text>
</comment>